<dbReference type="Pfam" id="PF01661">
    <property type="entry name" value="Macro"/>
    <property type="match status" value="2"/>
</dbReference>
<dbReference type="OrthoDB" id="6133115at2759"/>
<feature type="region of interest" description="Disordered" evidence="1">
    <location>
        <begin position="1722"/>
        <end position="1761"/>
    </location>
</feature>
<dbReference type="EMBL" id="KV749318">
    <property type="protein sequence ID" value="OCL10029.1"/>
    <property type="molecule type" value="Genomic_DNA"/>
</dbReference>
<dbReference type="InterPro" id="IPR002589">
    <property type="entry name" value="Macro_dom"/>
</dbReference>
<dbReference type="PANTHER" id="PTHR11106:SF27">
    <property type="entry name" value="MACRO DOMAIN-CONTAINING PROTEIN"/>
    <property type="match status" value="1"/>
</dbReference>
<accession>A0A8E2F402</accession>
<feature type="region of interest" description="Disordered" evidence="1">
    <location>
        <begin position="101"/>
        <end position="132"/>
    </location>
</feature>
<dbReference type="Pfam" id="PF26082">
    <property type="entry name" value="zf-C2H2_AcuF"/>
    <property type="match status" value="1"/>
</dbReference>
<feature type="domain" description="Macro" evidence="2">
    <location>
        <begin position="668"/>
        <end position="850"/>
    </location>
</feature>
<dbReference type="Proteomes" id="UP000250140">
    <property type="component" value="Unassembled WGS sequence"/>
</dbReference>
<dbReference type="SMART" id="SM00355">
    <property type="entry name" value="ZnF_C2H2"/>
    <property type="match status" value="3"/>
</dbReference>
<feature type="region of interest" description="Disordered" evidence="1">
    <location>
        <begin position="1483"/>
        <end position="1507"/>
    </location>
</feature>
<dbReference type="InterPro" id="IPR043472">
    <property type="entry name" value="Macro_dom-like"/>
</dbReference>
<dbReference type="Gene3D" id="3.40.220.10">
    <property type="entry name" value="Leucine Aminopeptidase, subunit E, domain 1"/>
    <property type="match status" value="2"/>
</dbReference>
<feature type="region of interest" description="Disordered" evidence="1">
    <location>
        <begin position="263"/>
        <end position="289"/>
    </location>
</feature>
<evidence type="ECO:0000313" key="3">
    <source>
        <dbReference type="EMBL" id="OCL10029.1"/>
    </source>
</evidence>
<evidence type="ECO:0000313" key="4">
    <source>
        <dbReference type="Proteomes" id="UP000250140"/>
    </source>
</evidence>
<feature type="domain" description="Macro" evidence="2">
    <location>
        <begin position="1125"/>
        <end position="1306"/>
    </location>
</feature>
<dbReference type="PROSITE" id="PS51154">
    <property type="entry name" value="MACRO"/>
    <property type="match status" value="2"/>
</dbReference>
<dbReference type="InterPro" id="IPR058348">
    <property type="entry name" value="DUF8035"/>
</dbReference>
<protein>
    <recommendedName>
        <fullName evidence="2">Macro domain-containing protein</fullName>
    </recommendedName>
</protein>
<proteinExistence type="predicted"/>
<feature type="compositionally biased region" description="Acidic residues" evidence="1">
    <location>
        <begin position="111"/>
        <end position="128"/>
    </location>
</feature>
<feature type="region of interest" description="Disordered" evidence="1">
    <location>
        <begin position="866"/>
        <end position="897"/>
    </location>
</feature>
<feature type="region of interest" description="Disordered" evidence="1">
    <location>
        <begin position="599"/>
        <end position="637"/>
    </location>
</feature>
<feature type="region of interest" description="Disordered" evidence="1">
    <location>
        <begin position="1832"/>
        <end position="1870"/>
    </location>
</feature>
<dbReference type="Pfam" id="PF26118">
    <property type="entry name" value="DUF8035"/>
    <property type="match status" value="1"/>
</dbReference>
<gene>
    <name evidence="3" type="ORF">AOQ84DRAFT_375290</name>
</gene>
<feature type="compositionally biased region" description="Polar residues" evidence="1">
    <location>
        <begin position="623"/>
        <end position="637"/>
    </location>
</feature>
<dbReference type="PANTHER" id="PTHR11106">
    <property type="entry name" value="GANGLIOSIDE INDUCED DIFFERENTIATION ASSOCIATED PROTEIN 2-RELATED"/>
    <property type="match status" value="1"/>
</dbReference>
<feature type="compositionally biased region" description="Basic and acidic residues" evidence="1">
    <location>
        <begin position="1751"/>
        <end position="1761"/>
    </location>
</feature>
<sequence>MSAIRLGTAGCVRSFQSLSTALLAHDAVFRSMINTEALEDEQGRFRVWSGNLGALQKGHSSLDYRLRDSPLLQTNVLKLLNELGANLSEAVAVVSGGRLPFEQQAKPDGSENGDDVWSQDEEDSDEDEAPKTELEQRFLDIVDIIDNLYKLSVRIRSPTLRSRSLKAASYRPVDPDTGIDIFEQYASFDLQHTQELLSHIRFDSSAQRAEEDDYLVERLSKAITLRRRQFKYWRRHRDKLGASSSIEDIKPQLPLGQQEIVKVESPPDKTSETGALNVTKEPTSEWTPKSLLSGTEVTQHHHSLDEVVDIQSITSYATTTRDLAGRGIELPSPPKTATRERDFECPYCFIICPARYGKGRAWRTHILQDLQPYVCTYKDCKDSDQLFRSRREWSEHEAGHRKLWRCPEHSNAVFRSSAGLEDHLHQKHPGSFADEQLPSIVKVGETSSIDLRQTCPICFADATMEAGLQNHIANHLERLAAFALPKDVNSAEDESDGASSAASRGKSIESSTSQHLTPVSSYSGSISRQSDDATDLDGNLVSKTSQLAGETQSFGSQSVSLKQGEAINALSADLLGLLPDASNQKMDLFFLSSQQNSEESASSKSIGYEPEGSLRDDRPEPGMQSTEGFEGANQPSVPIQQRAMSKVLALSDIPTLDQEYKTSDQSHYHTSMPRLYFNQKISLIFHDITQLNVDAIVNSANSSLSPSGAGRLNDAIHSAAGPELAEECKRLNSCAIGDAKITGAYNLPCAAVIHAVKHRSDSDEPVDIVDIENCYRQSLRVAIEHKLKSIAFPTLSLILGSHAKTAAQIAIQVVRGFLVSGEGDGLDRIIFCVHSRPHMVAYMETLPLYFPPTISTIREDVQESDLGNPLHEQPTRSQRTLTTTSDSLVNDQPTGEVGHSSVNQENYYYAYELNDLSSKIEDAVQQLMNFAHGTPNFEQVTIELSRITSILRALEKLFTKSESPISKFTGRTLSDFDLLYTVLQSVSEGLEEMMMRTRYTKEFSVPAFTDLWNDFTFHLKNSGGFSFPFLLQLCGDFVQSLLDILQNGTGHSQMDVMRDNLARYRLKQPIEDAGRTRIKKFEEFLLSREFTSHSNAEPQTLDIIEASQIPNLNDLYRLGRLRTMPTSSKVDPVANDIICLIRHDITRLKVDAIVNSTDREFSSFGTLDKAVFEAAGPGMRKETSKYGICEDGSVKLTEGYQLPCSYVCHVVPPEHYQTRGPSAEAFRKCYSGSLNMALGISARTIAFPAIGAGLLGYPRFAAVSIAIEEVQKFLAQHKTRVLDKIIFCVFEETDESVYRTLLPKYFPPADNLLKTVASPSLEGDDDSKGDGTAPIPIPGAQPRQRTEFSGSIEESSNNRMTEELYTLSKEKPTTVASPNDVIDETMVEYIINARDLWAIKEHQSELQLTDCPWACCRCFARPMITKNCLICFHGACQGCDSYSRTKEKEMFTISLVPLFLPEVHADLPKILHLRNENNLQGHEEKTAASGGDAPASTNQGLNQTSVTVSQRVHRRHLSLDTLIYYGLKWKIDKRDQGYIIILHELTEAQLVYLFEHTRILRKALQSAVSTLRLHLGDVICLGDQPGWWRGYSTHFGLPVLSGSISHYTEQSRISVARPEAGALQWTVASHVSNHSQSNTRLNWSPRDSSYLYVQNKASLHPGIILGFGHQDDDVTLPFLPVRVECDMVEALPETQADIWQAARARAHDYGFYLPHEGEQQRVHFSDEPPPLPLEPADQDTLPSAKGILRPPTEKFPEDPDPIREGVAPLKDSKLGNDIPSGARWTKIDRRLVNPEALEEAKERFEERQDCVIVLRVLSKEEIQMLAQRTHEIRDARESAKPEASSALKPTRTVEDTRNDFGKARRSSVAF</sequence>
<feature type="compositionally biased region" description="Polar residues" evidence="1">
    <location>
        <begin position="1347"/>
        <end position="1359"/>
    </location>
</feature>
<name>A0A8E2F402_9PEZI</name>
<keyword evidence="4" id="KW-1185">Reference proteome</keyword>
<feature type="compositionally biased region" description="Polar residues" evidence="1">
    <location>
        <begin position="875"/>
        <end position="893"/>
    </location>
</feature>
<evidence type="ECO:0000259" key="2">
    <source>
        <dbReference type="PROSITE" id="PS51154"/>
    </source>
</evidence>
<organism evidence="3 4">
    <name type="scientific">Glonium stellatum</name>
    <dbReference type="NCBI Taxonomy" id="574774"/>
    <lineage>
        <taxon>Eukaryota</taxon>
        <taxon>Fungi</taxon>
        <taxon>Dikarya</taxon>
        <taxon>Ascomycota</taxon>
        <taxon>Pezizomycotina</taxon>
        <taxon>Dothideomycetes</taxon>
        <taxon>Pleosporomycetidae</taxon>
        <taxon>Gloniales</taxon>
        <taxon>Gloniaceae</taxon>
        <taxon>Glonium</taxon>
    </lineage>
</organism>
<feature type="compositionally biased region" description="Polar residues" evidence="1">
    <location>
        <begin position="1495"/>
        <end position="1507"/>
    </location>
</feature>
<reference evidence="3 4" key="1">
    <citation type="journal article" date="2016" name="Nat. Commun.">
        <title>Ectomycorrhizal ecology is imprinted in the genome of the dominant symbiotic fungus Cenococcum geophilum.</title>
        <authorList>
            <consortium name="DOE Joint Genome Institute"/>
            <person name="Peter M."/>
            <person name="Kohler A."/>
            <person name="Ohm R.A."/>
            <person name="Kuo A."/>
            <person name="Krutzmann J."/>
            <person name="Morin E."/>
            <person name="Arend M."/>
            <person name="Barry K.W."/>
            <person name="Binder M."/>
            <person name="Choi C."/>
            <person name="Clum A."/>
            <person name="Copeland A."/>
            <person name="Grisel N."/>
            <person name="Haridas S."/>
            <person name="Kipfer T."/>
            <person name="LaButti K."/>
            <person name="Lindquist E."/>
            <person name="Lipzen A."/>
            <person name="Maire R."/>
            <person name="Meier B."/>
            <person name="Mihaltcheva S."/>
            <person name="Molinier V."/>
            <person name="Murat C."/>
            <person name="Poggeler S."/>
            <person name="Quandt C.A."/>
            <person name="Sperisen C."/>
            <person name="Tritt A."/>
            <person name="Tisserant E."/>
            <person name="Crous P.W."/>
            <person name="Henrissat B."/>
            <person name="Nehls U."/>
            <person name="Egli S."/>
            <person name="Spatafora J.W."/>
            <person name="Grigoriev I.V."/>
            <person name="Martin F.M."/>
        </authorList>
    </citation>
    <scope>NUCLEOTIDE SEQUENCE [LARGE SCALE GENOMIC DNA]</scope>
    <source>
        <strain evidence="3 4">CBS 207.34</strain>
    </source>
</reference>
<dbReference type="InterPro" id="IPR058925">
    <property type="entry name" value="zf-C2H2_AcuF"/>
</dbReference>
<feature type="region of interest" description="Disordered" evidence="1">
    <location>
        <begin position="490"/>
        <end position="538"/>
    </location>
</feature>
<evidence type="ECO:0000256" key="1">
    <source>
        <dbReference type="SAM" id="MobiDB-lite"/>
    </source>
</evidence>
<feature type="region of interest" description="Disordered" evidence="1">
    <location>
        <begin position="1317"/>
        <end position="1360"/>
    </location>
</feature>
<feature type="compositionally biased region" description="Polar residues" evidence="1">
    <location>
        <begin position="508"/>
        <end position="528"/>
    </location>
</feature>
<dbReference type="SUPFAM" id="SSF52949">
    <property type="entry name" value="Macro domain-like"/>
    <property type="match status" value="2"/>
</dbReference>
<dbReference type="SMART" id="SM00506">
    <property type="entry name" value="A1pp"/>
    <property type="match status" value="2"/>
</dbReference>
<feature type="compositionally biased region" description="Polar residues" evidence="1">
    <location>
        <begin position="272"/>
        <end position="289"/>
    </location>
</feature>
<dbReference type="InterPro" id="IPR013087">
    <property type="entry name" value="Znf_C2H2_type"/>
</dbReference>
<feature type="compositionally biased region" description="Basic and acidic residues" evidence="1">
    <location>
        <begin position="1851"/>
        <end position="1862"/>
    </location>
</feature>